<evidence type="ECO:0000313" key="5">
    <source>
        <dbReference type="EMBL" id="KJA27866.1"/>
    </source>
</evidence>
<name>A0A0D2PH77_HYPSF</name>
<dbReference type="SUPFAM" id="SSF56801">
    <property type="entry name" value="Acetyl-CoA synthetase-like"/>
    <property type="match status" value="1"/>
</dbReference>
<dbReference type="EMBL" id="KN817523">
    <property type="protein sequence ID" value="KJA27866.1"/>
    <property type="molecule type" value="Genomic_DNA"/>
</dbReference>
<evidence type="ECO:0000313" key="6">
    <source>
        <dbReference type="Proteomes" id="UP000054270"/>
    </source>
</evidence>
<proteinExistence type="inferred from homology"/>
<organism evidence="5 6">
    <name type="scientific">Hypholoma sublateritium (strain FD-334 SS-4)</name>
    <dbReference type="NCBI Taxonomy" id="945553"/>
    <lineage>
        <taxon>Eukaryota</taxon>
        <taxon>Fungi</taxon>
        <taxon>Dikarya</taxon>
        <taxon>Basidiomycota</taxon>
        <taxon>Agaricomycotina</taxon>
        <taxon>Agaricomycetes</taxon>
        <taxon>Agaricomycetidae</taxon>
        <taxon>Agaricales</taxon>
        <taxon>Agaricineae</taxon>
        <taxon>Strophariaceae</taxon>
        <taxon>Hypholoma</taxon>
    </lineage>
</organism>
<gene>
    <name evidence="5" type="ORF">HYPSUDRAFT_882039</name>
</gene>
<feature type="transmembrane region" description="Helical" evidence="2">
    <location>
        <begin position="148"/>
        <end position="172"/>
    </location>
</feature>
<feature type="domain" description="AMP-dependent synthetase/ligase" evidence="3">
    <location>
        <begin position="106"/>
        <end position="173"/>
    </location>
</feature>
<dbReference type="InterPro" id="IPR000873">
    <property type="entry name" value="AMP-dep_synth/lig_dom"/>
</dbReference>
<dbReference type="InterPro" id="IPR042099">
    <property type="entry name" value="ANL_N_sf"/>
</dbReference>
<protein>
    <submittedName>
        <fullName evidence="5">Uncharacterized protein</fullName>
    </submittedName>
</protein>
<dbReference type="AlphaFoldDB" id="A0A0D2PH77"/>
<sequence>MDTYFANSKLLWTPGNIQMAASEVLRRQINRKRGLNLKDYHDLHKYSVEDYTFWLDLWEFLGIVSSVPPSKDRILEKGKMLNEIPNWFPGARLNYAENLLIRKDDGVALIEANESGAAVEVTFRELNERVREMAAALRVNGLQVGDRVAAIVVNATTGVVIALAVASIGGIFSSTATDMGTQVNP</sequence>
<evidence type="ECO:0000259" key="4">
    <source>
        <dbReference type="Pfam" id="PF16177"/>
    </source>
</evidence>
<dbReference type="Gene3D" id="3.40.50.12780">
    <property type="entry name" value="N-terminal domain of ligase-like"/>
    <property type="match status" value="1"/>
</dbReference>
<dbReference type="InterPro" id="IPR032387">
    <property type="entry name" value="ACAS_N"/>
</dbReference>
<evidence type="ECO:0000256" key="1">
    <source>
        <dbReference type="ARBA" id="ARBA00006432"/>
    </source>
</evidence>
<dbReference type="PANTHER" id="PTHR42921:SF1">
    <property type="entry name" value="ACETOACETYL-COA SYNTHETASE"/>
    <property type="match status" value="1"/>
</dbReference>
<accession>A0A0D2PH77</accession>
<dbReference type="Pfam" id="PF00501">
    <property type="entry name" value="AMP-binding"/>
    <property type="match status" value="1"/>
</dbReference>
<evidence type="ECO:0000259" key="3">
    <source>
        <dbReference type="Pfam" id="PF00501"/>
    </source>
</evidence>
<keyword evidence="2" id="KW-0472">Membrane</keyword>
<reference evidence="6" key="1">
    <citation type="submission" date="2014-04" db="EMBL/GenBank/DDBJ databases">
        <title>Evolutionary Origins and Diversification of the Mycorrhizal Mutualists.</title>
        <authorList>
            <consortium name="DOE Joint Genome Institute"/>
            <consortium name="Mycorrhizal Genomics Consortium"/>
            <person name="Kohler A."/>
            <person name="Kuo A."/>
            <person name="Nagy L.G."/>
            <person name="Floudas D."/>
            <person name="Copeland A."/>
            <person name="Barry K.W."/>
            <person name="Cichocki N."/>
            <person name="Veneault-Fourrey C."/>
            <person name="LaButti K."/>
            <person name="Lindquist E.A."/>
            <person name="Lipzen A."/>
            <person name="Lundell T."/>
            <person name="Morin E."/>
            <person name="Murat C."/>
            <person name="Riley R."/>
            <person name="Ohm R."/>
            <person name="Sun H."/>
            <person name="Tunlid A."/>
            <person name="Henrissat B."/>
            <person name="Grigoriev I.V."/>
            <person name="Hibbett D.S."/>
            <person name="Martin F."/>
        </authorList>
    </citation>
    <scope>NUCLEOTIDE SEQUENCE [LARGE SCALE GENOMIC DNA]</scope>
    <source>
        <strain evidence="6">FD-334 SS-4</strain>
    </source>
</reference>
<comment type="similarity">
    <text evidence="1">Belongs to the ATP-dependent AMP-binding enzyme family.</text>
</comment>
<dbReference type="Pfam" id="PF16177">
    <property type="entry name" value="ACAS_N"/>
    <property type="match status" value="1"/>
</dbReference>
<dbReference type="STRING" id="945553.A0A0D2PH77"/>
<keyword evidence="2" id="KW-0812">Transmembrane</keyword>
<dbReference type="OMA" id="MDTYFAN"/>
<evidence type="ECO:0000256" key="2">
    <source>
        <dbReference type="SAM" id="Phobius"/>
    </source>
</evidence>
<keyword evidence="6" id="KW-1185">Reference proteome</keyword>
<feature type="domain" description="Acetyl-coenzyme A synthetase N-terminal" evidence="4">
    <location>
        <begin position="40"/>
        <end position="98"/>
    </location>
</feature>
<dbReference type="GO" id="GO:0030729">
    <property type="term" value="F:acetoacetate-CoA ligase activity"/>
    <property type="evidence" value="ECO:0007669"/>
    <property type="project" value="TreeGrafter"/>
</dbReference>
<dbReference type="Proteomes" id="UP000054270">
    <property type="component" value="Unassembled WGS sequence"/>
</dbReference>
<keyword evidence="2" id="KW-1133">Transmembrane helix</keyword>
<dbReference type="PANTHER" id="PTHR42921">
    <property type="entry name" value="ACETOACETYL-COA SYNTHETASE"/>
    <property type="match status" value="1"/>
</dbReference>
<dbReference type="OrthoDB" id="10253869at2759"/>